<dbReference type="InterPro" id="IPR036388">
    <property type="entry name" value="WH-like_DNA-bd_sf"/>
</dbReference>
<reference evidence="6" key="1">
    <citation type="journal article" date="2019" name="Int. J. Syst. Evol. Microbiol.">
        <title>The Global Catalogue of Microorganisms (GCM) 10K type strain sequencing project: providing services to taxonomists for standard genome sequencing and annotation.</title>
        <authorList>
            <consortium name="The Broad Institute Genomics Platform"/>
            <consortium name="The Broad Institute Genome Sequencing Center for Infectious Disease"/>
            <person name="Wu L."/>
            <person name="Ma J."/>
        </authorList>
    </citation>
    <scope>NUCLEOTIDE SEQUENCE [LARGE SCALE GENOMIC DNA]</scope>
    <source>
        <strain evidence="6">JCM 17137</strain>
    </source>
</reference>
<dbReference type="InterPro" id="IPR000524">
    <property type="entry name" value="Tscrpt_reg_HTH_GntR"/>
</dbReference>
<comment type="caution">
    <text evidence="5">The sequence shown here is derived from an EMBL/GenBank/DDBJ whole genome shotgun (WGS) entry which is preliminary data.</text>
</comment>
<keyword evidence="1" id="KW-0805">Transcription regulation</keyword>
<evidence type="ECO:0000256" key="3">
    <source>
        <dbReference type="ARBA" id="ARBA00023163"/>
    </source>
</evidence>
<accession>A0ABP7FZP8</accession>
<dbReference type="Pfam" id="PF00392">
    <property type="entry name" value="GntR"/>
    <property type="match status" value="1"/>
</dbReference>
<keyword evidence="6" id="KW-1185">Reference proteome</keyword>
<dbReference type="PANTHER" id="PTHR43537">
    <property type="entry name" value="TRANSCRIPTIONAL REGULATOR, GNTR FAMILY"/>
    <property type="match status" value="1"/>
</dbReference>
<dbReference type="RefSeq" id="WP_344972531.1">
    <property type="nucleotide sequence ID" value="NZ_BAABDD010000014.1"/>
</dbReference>
<evidence type="ECO:0000256" key="2">
    <source>
        <dbReference type="ARBA" id="ARBA00023125"/>
    </source>
</evidence>
<dbReference type="EMBL" id="BAABDD010000014">
    <property type="protein sequence ID" value="GAA3750221.1"/>
    <property type="molecule type" value="Genomic_DNA"/>
</dbReference>
<dbReference type="InterPro" id="IPR036390">
    <property type="entry name" value="WH_DNA-bd_sf"/>
</dbReference>
<dbReference type="InterPro" id="IPR011711">
    <property type="entry name" value="GntR_C"/>
</dbReference>
<keyword evidence="3" id="KW-0804">Transcription</keyword>
<dbReference type="PROSITE" id="PS50949">
    <property type="entry name" value="HTH_GNTR"/>
    <property type="match status" value="1"/>
</dbReference>
<protein>
    <submittedName>
        <fullName evidence="5">GntR family transcriptional regulator</fullName>
    </submittedName>
</protein>
<proteinExistence type="predicted"/>
<sequence>MDLLRYGERRTTYQFVRDTLSRAILTGQVKAGERLVQADLARQLRVSTTPVREALRDLAAEGLIRLDAHRGAVVRELSKDEAEEIYRIRRLLEPEVMQRAVEWISEEEIEQAAEIQARADAEDDPTRWVELNRQFHRVFVQSAHSPRLAGIVEALQGSASMYILAAMLHGGRRLDEANNQHHQILQAVRDRDVEAVREAILNHIHGTVDGVPDLGKE</sequence>
<dbReference type="Pfam" id="PF07729">
    <property type="entry name" value="FCD"/>
    <property type="match status" value="1"/>
</dbReference>
<evidence type="ECO:0000259" key="4">
    <source>
        <dbReference type="PROSITE" id="PS50949"/>
    </source>
</evidence>
<dbReference type="SMART" id="SM00895">
    <property type="entry name" value="FCD"/>
    <property type="match status" value="1"/>
</dbReference>
<evidence type="ECO:0000313" key="5">
    <source>
        <dbReference type="EMBL" id="GAA3750221.1"/>
    </source>
</evidence>
<dbReference type="PANTHER" id="PTHR43537:SF24">
    <property type="entry name" value="GLUCONATE OPERON TRANSCRIPTIONAL REPRESSOR"/>
    <property type="match status" value="1"/>
</dbReference>
<dbReference type="SMART" id="SM00345">
    <property type="entry name" value="HTH_GNTR"/>
    <property type="match status" value="1"/>
</dbReference>
<dbReference type="SUPFAM" id="SSF46785">
    <property type="entry name" value="Winged helix' DNA-binding domain"/>
    <property type="match status" value="1"/>
</dbReference>
<evidence type="ECO:0000313" key="6">
    <source>
        <dbReference type="Proteomes" id="UP001500908"/>
    </source>
</evidence>
<gene>
    <name evidence="5" type="ORF">GCM10022402_31750</name>
</gene>
<dbReference type="Gene3D" id="1.20.120.530">
    <property type="entry name" value="GntR ligand-binding domain-like"/>
    <property type="match status" value="1"/>
</dbReference>
<feature type="domain" description="HTH gntR-type" evidence="4">
    <location>
        <begin position="10"/>
        <end position="77"/>
    </location>
</feature>
<dbReference type="Proteomes" id="UP001500908">
    <property type="component" value="Unassembled WGS sequence"/>
</dbReference>
<dbReference type="CDD" id="cd07377">
    <property type="entry name" value="WHTH_GntR"/>
    <property type="match status" value="1"/>
</dbReference>
<organism evidence="5 6">
    <name type="scientific">Salinactinospora qingdaonensis</name>
    <dbReference type="NCBI Taxonomy" id="702744"/>
    <lineage>
        <taxon>Bacteria</taxon>
        <taxon>Bacillati</taxon>
        <taxon>Actinomycetota</taxon>
        <taxon>Actinomycetes</taxon>
        <taxon>Streptosporangiales</taxon>
        <taxon>Nocardiopsidaceae</taxon>
        <taxon>Salinactinospora</taxon>
    </lineage>
</organism>
<keyword evidence="2" id="KW-0238">DNA-binding</keyword>
<dbReference type="Gene3D" id="1.10.10.10">
    <property type="entry name" value="Winged helix-like DNA-binding domain superfamily/Winged helix DNA-binding domain"/>
    <property type="match status" value="1"/>
</dbReference>
<name>A0ABP7FZP8_9ACTN</name>
<evidence type="ECO:0000256" key="1">
    <source>
        <dbReference type="ARBA" id="ARBA00023015"/>
    </source>
</evidence>
<dbReference type="SUPFAM" id="SSF48008">
    <property type="entry name" value="GntR ligand-binding domain-like"/>
    <property type="match status" value="1"/>
</dbReference>
<dbReference type="InterPro" id="IPR008920">
    <property type="entry name" value="TF_FadR/GntR_C"/>
</dbReference>